<dbReference type="Proteomes" id="UP000260717">
    <property type="component" value="Unassembled WGS sequence"/>
</dbReference>
<dbReference type="Proteomes" id="UP000286104">
    <property type="component" value="Unassembled WGS sequence"/>
</dbReference>
<proteinExistence type="predicted"/>
<dbReference type="EMBL" id="QSHU01000043">
    <property type="protein sequence ID" value="RHC34147.1"/>
    <property type="molecule type" value="Genomic_DNA"/>
</dbReference>
<accession>A0A395UTZ8</accession>
<dbReference type="AlphaFoldDB" id="A0A395UTZ8"/>
<evidence type="ECO:0000313" key="9">
    <source>
        <dbReference type="EMBL" id="RHI16035.1"/>
    </source>
</evidence>
<evidence type="ECO:0000313" key="3">
    <source>
        <dbReference type="EMBL" id="RGM43072.1"/>
    </source>
</evidence>
<dbReference type="EMBL" id="QSQP01000043">
    <property type="protein sequence ID" value="RGK38136.1"/>
    <property type="molecule type" value="Genomic_DNA"/>
</dbReference>
<dbReference type="Pfam" id="PF09346">
    <property type="entry name" value="SMI1_KNR4"/>
    <property type="match status" value="1"/>
</dbReference>
<evidence type="ECO:0000313" key="13">
    <source>
        <dbReference type="Proteomes" id="UP000266066"/>
    </source>
</evidence>
<evidence type="ECO:0000313" key="8">
    <source>
        <dbReference type="EMBL" id="RHC34147.1"/>
    </source>
</evidence>
<evidence type="ECO:0000313" key="7">
    <source>
        <dbReference type="EMBL" id="RGU18140.1"/>
    </source>
</evidence>
<organism evidence="5 13">
    <name type="scientific">Agathobacter rectalis</name>
    <dbReference type="NCBI Taxonomy" id="39491"/>
    <lineage>
        <taxon>Bacteria</taxon>
        <taxon>Bacillati</taxon>
        <taxon>Bacillota</taxon>
        <taxon>Clostridia</taxon>
        <taxon>Lachnospirales</taxon>
        <taxon>Lachnospiraceae</taxon>
        <taxon>Agathobacter</taxon>
    </lineage>
</organism>
<dbReference type="Proteomes" id="UP000261052">
    <property type="component" value="Unassembled WGS sequence"/>
</dbReference>
<comment type="caution">
    <text evidence="5">The sequence shown here is derived from an EMBL/GenBank/DDBJ whole genome shotgun (WGS) entry which is preliminary data.</text>
</comment>
<sequence length="190" mass="22167">MLISKYVEDSTFEKISELEKKYDIVLCHDYKDFLMKYNGGETPKTNLSRGKVKTDIRRFYGFTEENQYSDLRFVLDGGLGEELISKFRLPIATNSFGDYFVIRVSEEKNGEISFIYHDNPQNEIIIAPNFKEFVSICKSEKIGHIRSIEERKKCLIEAGKGDKITQIKIDNWQKEIDKYAGMHQEEVIID</sequence>
<evidence type="ECO:0000313" key="12">
    <source>
        <dbReference type="Proteomes" id="UP000261052"/>
    </source>
</evidence>
<dbReference type="SUPFAM" id="SSF160631">
    <property type="entry name" value="SMI1/KNR4-like"/>
    <property type="match status" value="1"/>
</dbReference>
<dbReference type="Gene3D" id="3.40.1580.10">
    <property type="entry name" value="SMI1/KNR4-like"/>
    <property type="match status" value="1"/>
</dbReference>
<evidence type="ECO:0000313" key="17">
    <source>
        <dbReference type="Proteomes" id="UP000286104"/>
    </source>
</evidence>
<evidence type="ECO:0000313" key="6">
    <source>
        <dbReference type="EMBL" id="RGT76590.1"/>
    </source>
</evidence>
<evidence type="ECO:0000313" key="4">
    <source>
        <dbReference type="EMBL" id="RGM65329.1"/>
    </source>
</evidence>
<name>A0A395UTZ8_9FIRM</name>
<dbReference type="Proteomes" id="UP000260758">
    <property type="component" value="Unassembled WGS sequence"/>
</dbReference>
<evidence type="ECO:0000259" key="1">
    <source>
        <dbReference type="SMART" id="SM00860"/>
    </source>
</evidence>
<dbReference type="InterPro" id="IPR018958">
    <property type="entry name" value="Knr4/Smi1-like_dom"/>
</dbReference>
<evidence type="ECO:0000313" key="15">
    <source>
        <dbReference type="Proteomes" id="UP000284296"/>
    </source>
</evidence>
<dbReference type="Proteomes" id="UP000266066">
    <property type="component" value="Unassembled WGS sequence"/>
</dbReference>
<dbReference type="Proteomes" id="UP000284296">
    <property type="component" value="Unassembled WGS sequence"/>
</dbReference>
<dbReference type="EMBL" id="QSTP01000043">
    <property type="protein sequence ID" value="RGM65329.1"/>
    <property type="molecule type" value="Genomic_DNA"/>
</dbReference>
<dbReference type="InterPro" id="IPR037883">
    <property type="entry name" value="Knr4/Smi1-like_sf"/>
</dbReference>
<evidence type="ECO:0000313" key="16">
    <source>
        <dbReference type="Proteomes" id="UP000285865"/>
    </source>
</evidence>
<feature type="domain" description="Knr4/Smi1-like" evidence="1">
    <location>
        <begin position="9"/>
        <end position="136"/>
    </location>
</feature>
<dbReference type="SMART" id="SM00860">
    <property type="entry name" value="SMI1_KNR4"/>
    <property type="match status" value="1"/>
</dbReference>
<dbReference type="Proteomes" id="UP000283765">
    <property type="component" value="Unassembled WGS sequence"/>
</dbReference>
<evidence type="ECO:0000313" key="5">
    <source>
        <dbReference type="EMBL" id="RGR50887.1"/>
    </source>
</evidence>
<gene>
    <name evidence="9" type="ORF">DW172_16780</name>
    <name evidence="8" type="ORF">DW848_16350</name>
    <name evidence="7" type="ORF">DWW89_16930</name>
    <name evidence="6" type="ORF">DWX06_16320</name>
    <name evidence="5" type="ORF">DWY38_16725</name>
    <name evidence="4" type="ORF">DXB99_19075</name>
    <name evidence="3" type="ORF">DXC13_15870</name>
    <name evidence="2" type="ORF">DXD13_16020</name>
</gene>
<evidence type="ECO:0000313" key="11">
    <source>
        <dbReference type="Proteomes" id="UP000260758"/>
    </source>
</evidence>
<evidence type="ECO:0000313" key="14">
    <source>
        <dbReference type="Proteomes" id="UP000283765"/>
    </source>
</evidence>
<dbReference type="RefSeq" id="WP_117686928.1">
    <property type="nucleotide sequence ID" value="NZ_QRIB01000043.1"/>
</dbReference>
<protein>
    <submittedName>
        <fullName evidence="5">SMI1/KNR4 family protein</fullName>
    </submittedName>
</protein>
<dbReference type="EMBL" id="QRXG01000058">
    <property type="protein sequence ID" value="RGT76590.1"/>
    <property type="molecule type" value="Genomic_DNA"/>
</dbReference>
<reference evidence="10 11" key="1">
    <citation type="submission" date="2018-08" db="EMBL/GenBank/DDBJ databases">
        <title>A genome reference for cultivated species of the human gut microbiota.</title>
        <authorList>
            <person name="Zou Y."/>
            <person name="Xue W."/>
            <person name="Luo G."/>
        </authorList>
    </citation>
    <scope>NUCLEOTIDE SEQUENCE [LARGE SCALE GENOMIC DNA]</scope>
    <source>
        <strain evidence="7 14">AF17-27</strain>
        <strain evidence="6 15">AF18-16LB</strain>
        <strain evidence="5 13">AF25-15</strain>
        <strain evidence="9 16">AM16-11</strain>
        <strain evidence="8 17">AM36-3AA</strain>
        <strain evidence="4 11">OM07-13</strain>
        <strain evidence="3 10">OM08-12AT</strain>
        <strain evidence="2 12">TF11-15AC</strain>
    </source>
</reference>
<dbReference type="EMBL" id="QRKN01000036">
    <property type="protein sequence ID" value="RHI16035.1"/>
    <property type="molecule type" value="Genomic_DNA"/>
</dbReference>
<dbReference type="EMBL" id="QRUJ01000053">
    <property type="protein sequence ID" value="RGR50887.1"/>
    <property type="molecule type" value="Genomic_DNA"/>
</dbReference>
<dbReference type="Proteomes" id="UP000285865">
    <property type="component" value="Unassembled WGS sequence"/>
</dbReference>
<dbReference type="EMBL" id="QSTI01000061">
    <property type="protein sequence ID" value="RGM43072.1"/>
    <property type="molecule type" value="Genomic_DNA"/>
</dbReference>
<evidence type="ECO:0000313" key="2">
    <source>
        <dbReference type="EMBL" id="RGK38136.1"/>
    </source>
</evidence>
<dbReference type="EMBL" id="QRXR01000059">
    <property type="protein sequence ID" value="RGU18140.1"/>
    <property type="molecule type" value="Genomic_DNA"/>
</dbReference>
<evidence type="ECO:0000313" key="10">
    <source>
        <dbReference type="Proteomes" id="UP000260717"/>
    </source>
</evidence>